<keyword evidence="4" id="KW-1185">Reference proteome</keyword>
<evidence type="ECO:0000313" key="3">
    <source>
        <dbReference type="EMBL" id="OIV35382.1"/>
    </source>
</evidence>
<dbReference type="AlphaFoldDB" id="A0A1J7B9U5"/>
<sequence>MHHVVHRRAVLSAAAGLAGAAGLVSAAGCSSAPRKRRPQAAADVSPSAEAGVKRRGAAAAEALVARYDATLRAHPPVRAAVAPLRAEAARHAKAFGGRVPAATASVSASASASASASPPAGGGTRPAVPADPKAALRALASQAQSASDARLADVGPAGPQLARLTASVAASWAGHAELLGKAAQ</sequence>
<evidence type="ECO:0000313" key="4">
    <source>
        <dbReference type="Proteomes" id="UP000243342"/>
    </source>
</evidence>
<dbReference type="PROSITE" id="PS51318">
    <property type="entry name" value="TAT"/>
    <property type="match status" value="1"/>
</dbReference>
<dbReference type="RefSeq" id="WP_071658663.1">
    <property type="nucleotide sequence ID" value="NZ_MLCF01000159.1"/>
</dbReference>
<accession>A0A1J7B9U5</accession>
<gene>
    <name evidence="3" type="ORF">BIV57_21890</name>
</gene>
<organism evidence="3 4">
    <name type="scientific">Mangrovactinospora gilvigrisea</name>
    <dbReference type="NCBI Taxonomy" id="1428644"/>
    <lineage>
        <taxon>Bacteria</taxon>
        <taxon>Bacillati</taxon>
        <taxon>Actinomycetota</taxon>
        <taxon>Actinomycetes</taxon>
        <taxon>Kitasatosporales</taxon>
        <taxon>Streptomycetaceae</taxon>
        <taxon>Mangrovactinospora</taxon>
    </lineage>
</organism>
<feature type="chain" id="PRO_5009643150" description="Lipoprotein" evidence="2">
    <location>
        <begin position="27"/>
        <end position="184"/>
    </location>
</feature>
<keyword evidence="2" id="KW-0732">Signal</keyword>
<dbReference type="EMBL" id="MLCF01000159">
    <property type="protein sequence ID" value="OIV35382.1"/>
    <property type="molecule type" value="Genomic_DNA"/>
</dbReference>
<protein>
    <recommendedName>
        <fullName evidence="5">Lipoprotein</fullName>
    </recommendedName>
</protein>
<feature type="region of interest" description="Disordered" evidence="1">
    <location>
        <begin position="30"/>
        <end position="52"/>
    </location>
</feature>
<proteinExistence type="predicted"/>
<dbReference type="Proteomes" id="UP000243342">
    <property type="component" value="Unassembled WGS sequence"/>
</dbReference>
<feature type="signal peptide" evidence="2">
    <location>
        <begin position="1"/>
        <end position="26"/>
    </location>
</feature>
<name>A0A1J7B9U5_9ACTN</name>
<dbReference type="PROSITE" id="PS51257">
    <property type="entry name" value="PROKAR_LIPOPROTEIN"/>
    <property type="match status" value="1"/>
</dbReference>
<dbReference type="STRING" id="1428644.BIV57_21890"/>
<dbReference type="InterPro" id="IPR006311">
    <property type="entry name" value="TAT_signal"/>
</dbReference>
<reference evidence="3 4" key="1">
    <citation type="submission" date="2016-10" db="EMBL/GenBank/DDBJ databases">
        <title>Genome sequence of Streptomyces gilvigriseus MUSC 26.</title>
        <authorList>
            <person name="Lee L.-H."/>
            <person name="Ser H.-L."/>
        </authorList>
    </citation>
    <scope>NUCLEOTIDE SEQUENCE [LARGE SCALE GENOMIC DNA]</scope>
    <source>
        <strain evidence="3 4">MUSC 26</strain>
    </source>
</reference>
<evidence type="ECO:0000256" key="1">
    <source>
        <dbReference type="SAM" id="MobiDB-lite"/>
    </source>
</evidence>
<evidence type="ECO:0008006" key="5">
    <source>
        <dbReference type="Google" id="ProtNLM"/>
    </source>
</evidence>
<comment type="caution">
    <text evidence="3">The sequence shown here is derived from an EMBL/GenBank/DDBJ whole genome shotgun (WGS) entry which is preliminary data.</text>
</comment>
<evidence type="ECO:0000256" key="2">
    <source>
        <dbReference type="SAM" id="SignalP"/>
    </source>
</evidence>